<dbReference type="AlphaFoldDB" id="Q1CX74"/>
<gene>
    <name evidence="2" type="ordered locus">MXAN_6884</name>
</gene>
<evidence type="ECO:0000313" key="2">
    <source>
        <dbReference type="EMBL" id="ABF89525.1"/>
    </source>
</evidence>
<keyword evidence="3" id="KW-1185">Reference proteome</keyword>
<feature type="compositionally biased region" description="Low complexity" evidence="1">
    <location>
        <begin position="148"/>
        <end position="178"/>
    </location>
</feature>
<name>Q1CX74_MYXXD</name>
<evidence type="ECO:0008006" key="4">
    <source>
        <dbReference type="Google" id="ProtNLM"/>
    </source>
</evidence>
<reference evidence="2 3" key="1">
    <citation type="journal article" date="2006" name="Proc. Natl. Acad. Sci. U.S.A.">
        <title>Evolution of sensory complexity recorded in a myxobacterial genome.</title>
        <authorList>
            <person name="Goldman B.S."/>
            <person name="Nierman W.C."/>
            <person name="Kaiser D."/>
            <person name="Slater S.C."/>
            <person name="Durkin A.S."/>
            <person name="Eisen J.A."/>
            <person name="Ronning C.M."/>
            <person name="Barbazuk W.B."/>
            <person name="Blanchard M."/>
            <person name="Field C."/>
            <person name="Halling C."/>
            <person name="Hinkle G."/>
            <person name="Iartchuk O."/>
            <person name="Kim H.S."/>
            <person name="Mackenzie C."/>
            <person name="Madupu R."/>
            <person name="Miller N."/>
            <person name="Shvartsbeyn A."/>
            <person name="Sullivan S.A."/>
            <person name="Vaudin M."/>
            <person name="Wiegand R."/>
            <person name="Kaplan H.B."/>
        </authorList>
    </citation>
    <scope>NUCLEOTIDE SEQUENCE [LARGE SCALE GENOMIC DNA]</scope>
    <source>
        <strain evidence="3">DK1622</strain>
    </source>
</reference>
<dbReference type="KEGG" id="mxa:MXAN_6884"/>
<organism evidence="2 3">
    <name type="scientific">Myxococcus xanthus (strain DK1622)</name>
    <dbReference type="NCBI Taxonomy" id="246197"/>
    <lineage>
        <taxon>Bacteria</taxon>
        <taxon>Pseudomonadati</taxon>
        <taxon>Myxococcota</taxon>
        <taxon>Myxococcia</taxon>
        <taxon>Myxococcales</taxon>
        <taxon>Cystobacterineae</taxon>
        <taxon>Myxococcaceae</taxon>
        <taxon>Myxococcus</taxon>
    </lineage>
</organism>
<proteinExistence type="predicted"/>
<sequence>MASGYAAAPGSTPISARTEFSMSFRRKLLTLALVSSSLLAACVVQRPFYRDVVQPAGSSVAAGTLVDLIVLDSDTNQPVKGAKVIWGEDSRSRESYVTDEDGRVSFDVTPALLKENPLVEVVLPRGVRSYRLQVVPATDVAAPEEAEASAAPATPEAPAVPEETPATEAPAAAPDTSN</sequence>
<dbReference type="Proteomes" id="UP000002402">
    <property type="component" value="Chromosome"/>
</dbReference>
<protein>
    <recommendedName>
        <fullName evidence="4">Lipoprotein</fullName>
    </recommendedName>
</protein>
<dbReference type="OrthoDB" id="5525081at2"/>
<evidence type="ECO:0000313" key="3">
    <source>
        <dbReference type="Proteomes" id="UP000002402"/>
    </source>
</evidence>
<dbReference type="EMBL" id="CP000113">
    <property type="protein sequence ID" value="ABF89525.1"/>
    <property type="molecule type" value="Genomic_DNA"/>
</dbReference>
<feature type="region of interest" description="Disordered" evidence="1">
    <location>
        <begin position="141"/>
        <end position="178"/>
    </location>
</feature>
<dbReference type="HOGENOM" id="CLU_1658891_0_0_7"/>
<evidence type="ECO:0000256" key="1">
    <source>
        <dbReference type="SAM" id="MobiDB-lite"/>
    </source>
</evidence>
<accession>Q1CX74</accession>
<dbReference type="EnsemblBacteria" id="ABF89525">
    <property type="protein sequence ID" value="ABF89525"/>
    <property type="gene ID" value="MXAN_6884"/>
</dbReference>